<dbReference type="Proteomes" id="UP001497383">
    <property type="component" value="Chromosome 8"/>
</dbReference>
<feature type="compositionally biased region" description="Acidic residues" evidence="2">
    <location>
        <begin position="633"/>
        <end position="654"/>
    </location>
</feature>
<evidence type="ECO:0000313" key="7">
    <source>
        <dbReference type="Proteomes" id="UP001497383"/>
    </source>
</evidence>
<dbReference type="InterPro" id="IPR019451">
    <property type="entry name" value="Rtp1_C1"/>
</dbReference>
<keyword evidence="7" id="KW-1185">Reference proteome</keyword>
<dbReference type="PANTHER" id="PTHR20959:SF1">
    <property type="entry name" value="TRANSPORT AND GOLGI ORGANIZATION PROTEIN 6 HOMOLOG"/>
    <property type="match status" value="1"/>
</dbReference>
<dbReference type="SUPFAM" id="SSF48371">
    <property type="entry name" value="ARM repeat"/>
    <property type="match status" value="1"/>
</dbReference>
<evidence type="ECO:0008006" key="8">
    <source>
        <dbReference type="Google" id="ProtNLM"/>
    </source>
</evidence>
<feature type="region of interest" description="Disordered" evidence="2">
    <location>
        <begin position="1"/>
        <end position="60"/>
    </location>
</feature>
<dbReference type="Pfam" id="PF10304">
    <property type="entry name" value="RTP1_C2"/>
    <property type="match status" value="1"/>
</dbReference>
<evidence type="ECO:0000313" key="6">
    <source>
        <dbReference type="EMBL" id="CAK9442218.1"/>
    </source>
</evidence>
<feature type="domain" description="TANGO6 HEAT repeat" evidence="5">
    <location>
        <begin position="302"/>
        <end position="466"/>
    </location>
</feature>
<dbReference type="Gene3D" id="1.25.10.10">
    <property type="entry name" value="Leucine-rich Repeat Variant"/>
    <property type="match status" value="1"/>
</dbReference>
<protein>
    <recommendedName>
        <fullName evidence="8">RNA polymerase II assembly factor Rtp1 C-terminal domain-containing protein</fullName>
    </recommendedName>
</protein>
<gene>
    <name evidence="6" type="ORF">LODBEIA_P59610</name>
</gene>
<evidence type="ECO:0000259" key="4">
    <source>
        <dbReference type="Pfam" id="PF10363"/>
    </source>
</evidence>
<dbReference type="InterPro" id="IPR019414">
    <property type="entry name" value="Rtp1_C2"/>
</dbReference>
<dbReference type="InterPro" id="IPR016024">
    <property type="entry name" value="ARM-type_fold"/>
</dbReference>
<feature type="compositionally biased region" description="Basic and acidic residues" evidence="2">
    <location>
        <begin position="47"/>
        <end position="60"/>
    </location>
</feature>
<accession>A0ABP0ZVS3</accession>
<organism evidence="6 7">
    <name type="scientific">Lodderomyces beijingensis</name>
    <dbReference type="NCBI Taxonomy" id="1775926"/>
    <lineage>
        <taxon>Eukaryota</taxon>
        <taxon>Fungi</taxon>
        <taxon>Dikarya</taxon>
        <taxon>Ascomycota</taxon>
        <taxon>Saccharomycotina</taxon>
        <taxon>Pichiomycetes</taxon>
        <taxon>Debaryomycetaceae</taxon>
        <taxon>Candida/Lodderomyces clade</taxon>
        <taxon>Lodderomyces</taxon>
    </lineage>
</organism>
<feature type="region of interest" description="Disordered" evidence="2">
    <location>
        <begin position="629"/>
        <end position="657"/>
    </location>
</feature>
<dbReference type="Pfam" id="PF23565">
    <property type="entry name" value="ARM_TANGO6"/>
    <property type="match status" value="1"/>
</dbReference>
<dbReference type="InterPro" id="IPR057407">
    <property type="entry name" value="HEAT_TANGO6"/>
</dbReference>
<dbReference type="InterPro" id="IPR039600">
    <property type="entry name" value="TANGO6/Rtp1"/>
</dbReference>
<reference evidence="6 7" key="1">
    <citation type="submission" date="2024-03" db="EMBL/GenBank/DDBJ databases">
        <authorList>
            <person name="Brejova B."/>
        </authorList>
    </citation>
    <scope>NUCLEOTIDE SEQUENCE [LARGE SCALE GENOMIC DNA]</scope>
    <source>
        <strain evidence="6 7">CBS 14171</strain>
    </source>
</reference>
<evidence type="ECO:0000259" key="5">
    <source>
        <dbReference type="Pfam" id="PF23565"/>
    </source>
</evidence>
<feature type="domain" description="RNA polymerase II assembly factor Rtp1 C-terminal" evidence="4">
    <location>
        <begin position="743"/>
        <end position="849"/>
    </location>
</feature>
<dbReference type="GeneID" id="92211157"/>
<dbReference type="InterPro" id="IPR011989">
    <property type="entry name" value="ARM-like"/>
</dbReference>
<dbReference type="EMBL" id="OZ022412">
    <property type="protein sequence ID" value="CAK9442218.1"/>
    <property type="molecule type" value="Genomic_DNA"/>
</dbReference>
<dbReference type="PANTHER" id="PTHR20959">
    <property type="entry name" value="TRANSPORT AND GOLGI ORGANIZATION PROTEIN 6 FAMILY MEMBER"/>
    <property type="match status" value="1"/>
</dbReference>
<dbReference type="RefSeq" id="XP_066832899.1">
    <property type="nucleotide sequence ID" value="XM_066976351.1"/>
</dbReference>
<evidence type="ECO:0000259" key="3">
    <source>
        <dbReference type="Pfam" id="PF10304"/>
    </source>
</evidence>
<evidence type="ECO:0000256" key="1">
    <source>
        <dbReference type="ARBA" id="ARBA00005724"/>
    </source>
</evidence>
<dbReference type="Pfam" id="PF10363">
    <property type="entry name" value="RTP1_C1"/>
    <property type="match status" value="1"/>
</dbReference>
<sequence>MSPPKIEELPPNDDEVAESSEPQERLPSAKTAKRNPFASKRKTTVRRTADEVYPERKGLNKPDFLGDKPIDLLFQKLESLLAEPYEDLTIGLLNTRIPPGPGPDTTTVDNTRYHVIEYLMNSLIDVQKASLESKMPNKALITISLHDVKTFSKLVNAIIILGVYPALNVFHIGIPFEKRNLSKNMSKQVKIDTIKSGPAEAFQLLTLIYDKFYQLFQTPSDVTGLLSKGTGFSDFLTVAIAIYSIPGFQHKTDASFEQVEKIPDTYELFQTYSLLLTTPSPQFFKQFVMSRLQKLPYDAPRKDGLRSLIEYILGLREQEEIDIAKFDHVANVVLSKPKDVTTTTYFNSIGKQAYALLVNINRPLMASCVTYIMEKLWHKNKLVVKDFFLQRIWDQFVTSHPKEEEKKEQTVVALNSSVLVGEAAFNNAINVLISISKKGLEADVYQAVMEPIIVSLWGYYLFLKQHGKSVQIVTDIMTSYFTVMKDFDDNNLAGIDLVAKNLVFNGGDSWTYEIGPNNLTQLVKKKAEFTSESKETKILKFIEGLDFACSNFMILLENVDDEVVYALFTLILKQWLESANLLGGEEKNPFIKLVDLKLLESIGDKFKESLARTPHEMLAIVHSFLKKQQQDSGGDDDGDAMDDDVDSDDEDEGDGQGTENFLPVLLELLSAILSENDIVIDDSCTEQLTGIKQSLEKLQNNKNNKPLNSNMRNSIESLEQRISNILSGEIPVSNELDAQRLVLNRAITSLNDPLVPIRAHGLYLLRQLIESRSEIISVDFVINLHLVQLKDPEPYIYLNVIKGLESLIDWEELPVLKIMCQLYTSTETDLDERLRIGEVILRYIQVSNEKFTGESANLVVETTLTVIRSHSSDDDRVRMSAMSLLGVCCKVNPIGLIGRLEDALDCVVGILDLEKGPDKAIMRRSAVMLIQDLILGTSESDKVAFPEPYREKIVIRLRYVAETDNDIFVREQARKVLDLIQELARLGMELYFEKMNI</sequence>
<evidence type="ECO:0000256" key="2">
    <source>
        <dbReference type="SAM" id="MobiDB-lite"/>
    </source>
</evidence>
<feature type="domain" description="RNA polymerase II assembly factor Rtp1 C-terminal" evidence="3">
    <location>
        <begin position="949"/>
        <end position="980"/>
    </location>
</feature>
<comment type="similarity">
    <text evidence="1">Belongs to the Tango6 family.</text>
</comment>
<name>A0ABP0ZVS3_9ASCO</name>
<proteinExistence type="inferred from homology"/>